<feature type="compositionally biased region" description="Acidic residues" evidence="1">
    <location>
        <begin position="64"/>
        <end position="75"/>
    </location>
</feature>
<dbReference type="EMBL" id="BMAO01032142">
    <property type="protein sequence ID" value="GFQ80000.1"/>
    <property type="molecule type" value="Genomic_DNA"/>
</dbReference>
<evidence type="ECO:0000313" key="3">
    <source>
        <dbReference type="Proteomes" id="UP000887116"/>
    </source>
</evidence>
<dbReference type="Proteomes" id="UP000887116">
    <property type="component" value="Unassembled WGS sequence"/>
</dbReference>
<proteinExistence type="predicted"/>
<accession>A0A8X6KLW4</accession>
<name>A0A8X6KLW4_TRICU</name>
<keyword evidence="3" id="KW-1185">Reference proteome</keyword>
<comment type="caution">
    <text evidence="2">The sequence shown here is derived from an EMBL/GenBank/DDBJ whole genome shotgun (WGS) entry which is preliminary data.</text>
</comment>
<sequence>MVKPFMYVRPWSFAGRQSHLLAANSINFCILSKSAAVNIFPKAAKQVVTPDEIEQILTNKELGDEFSDASSGDEGENNRQKQDLAPGGEKTTGNKV</sequence>
<protein>
    <submittedName>
        <fullName evidence="2">Uncharacterized protein</fullName>
    </submittedName>
</protein>
<organism evidence="2 3">
    <name type="scientific">Trichonephila clavata</name>
    <name type="common">Joro spider</name>
    <name type="synonym">Nephila clavata</name>
    <dbReference type="NCBI Taxonomy" id="2740835"/>
    <lineage>
        <taxon>Eukaryota</taxon>
        <taxon>Metazoa</taxon>
        <taxon>Ecdysozoa</taxon>
        <taxon>Arthropoda</taxon>
        <taxon>Chelicerata</taxon>
        <taxon>Arachnida</taxon>
        <taxon>Araneae</taxon>
        <taxon>Araneomorphae</taxon>
        <taxon>Entelegynae</taxon>
        <taxon>Araneoidea</taxon>
        <taxon>Nephilidae</taxon>
        <taxon>Trichonephila</taxon>
    </lineage>
</organism>
<evidence type="ECO:0000256" key="1">
    <source>
        <dbReference type="SAM" id="MobiDB-lite"/>
    </source>
</evidence>
<dbReference type="AlphaFoldDB" id="A0A8X6KLW4"/>
<feature type="region of interest" description="Disordered" evidence="1">
    <location>
        <begin position="59"/>
        <end position="96"/>
    </location>
</feature>
<reference evidence="2" key="1">
    <citation type="submission" date="2020-07" db="EMBL/GenBank/DDBJ databases">
        <title>Multicomponent nature underlies the extraordinary mechanical properties of spider dragline silk.</title>
        <authorList>
            <person name="Kono N."/>
            <person name="Nakamura H."/>
            <person name="Mori M."/>
            <person name="Yoshida Y."/>
            <person name="Ohtoshi R."/>
            <person name="Malay A.D."/>
            <person name="Moran D.A.P."/>
            <person name="Tomita M."/>
            <person name="Numata K."/>
            <person name="Arakawa K."/>
        </authorList>
    </citation>
    <scope>NUCLEOTIDE SEQUENCE</scope>
</reference>
<evidence type="ECO:0000313" key="2">
    <source>
        <dbReference type="EMBL" id="GFQ80000.1"/>
    </source>
</evidence>
<gene>
    <name evidence="2" type="ORF">TNCT_188481</name>
</gene>